<dbReference type="AlphaFoldDB" id="A0A9E8MY96"/>
<evidence type="ECO:0000259" key="1">
    <source>
        <dbReference type="Pfam" id="PF04230"/>
    </source>
</evidence>
<evidence type="ECO:0000313" key="3">
    <source>
        <dbReference type="Proteomes" id="UP001164705"/>
    </source>
</evidence>
<dbReference type="InterPro" id="IPR007345">
    <property type="entry name" value="Polysacch_pyruvyl_Trfase"/>
</dbReference>
<dbReference type="Proteomes" id="UP001164705">
    <property type="component" value="Chromosome"/>
</dbReference>
<organism evidence="2 3">
    <name type="scientific">Lacinutrix neustonica</name>
    <dbReference type="NCBI Taxonomy" id="2980107"/>
    <lineage>
        <taxon>Bacteria</taxon>
        <taxon>Pseudomonadati</taxon>
        <taxon>Bacteroidota</taxon>
        <taxon>Flavobacteriia</taxon>
        <taxon>Flavobacteriales</taxon>
        <taxon>Flavobacteriaceae</taxon>
        <taxon>Lacinutrix</taxon>
    </lineage>
</organism>
<dbReference type="GO" id="GO:0016740">
    <property type="term" value="F:transferase activity"/>
    <property type="evidence" value="ECO:0007669"/>
    <property type="project" value="UniProtKB-KW"/>
</dbReference>
<keyword evidence="2" id="KW-0808">Transferase</keyword>
<dbReference type="Pfam" id="PF04230">
    <property type="entry name" value="PS_pyruv_trans"/>
    <property type="match status" value="1"/>
</dbReference>
<proteinExistence type="predicted"/>
<sequence length="148" mass="16959">MEKTYRLGIVPHYQDFKFISETFSEDKSVLIIDLMTTNIEATTNQFLKCDTIVSSSLHGIIVAHAYGIPAVWQKFSEAVFGDDIKYQDYFESVQLQPYQSKVIEEKMTLETLQQVLNATESLPKQKVIDDLCDGLMAVCPFKKEIKHE</sequence>
<accession>A0A9E8MY96</accession>
<name>A0A9E8MY96_9FLAO</name>
<dbReference type="EMBL" id="CP113088">
    <property type="protein sequence ID" value="WAC03922.1"/>
    <property type="molecule type" value="Genomic_DNA"/>
</dbReference>
<evidence type="ECO:0000313" key="2">
    <source>
        <dbReference type="EMBL" id="WAC03922.1"/>
    </source>
</evidence>
<reference evidence="2" key="1">
    <citation type="submission" date="2022-11" db="EMBL/GenBank/DDBJ databases">
        <title>Lacinutrix neustonica HL-RS19T sp. nov., isolated from the surface microlayer sample of brackish Lake Shihwa.</title>
        <authorList>
            <person name="Choi J.Y."/>
            <person name="Hwang C.Y."/>
        </authorList>
    </citation>
    <scope>NUCLEOTIDE SEQUENCE</scope>
    <source>
        <strain evidence="2">HL-RS19</strain>
    </source>
</reference>
<keyword evidence="3" id="KW-1185">Reference proteome</keyword>
<feature type="domain" description="Polysaccharide pyruvyl transferase" evidence="1">
    <location>
        <begin position="20"/>
        <end position="72"/>
    </location>
</feature>
<dbReference type="RefSeq" id="WP_267678562.1">
    <property type="nucleotide sequence ID" value="NZ_CP113088.1"/>
</dbReference>
<protein>
    <submittedName>
        <fullName evidence="2">Polysaccharide pyruvyl transferase family protein</fullName>
    </submittedName>
</protein>
<dbReference type="KEGG" id="lnu:N7U66_19220"/>
<gene>
    <name evidence="2" type="ORF">N7U66_19220</name>
</gene>